<keyword evidence="9" id="KW-0862">Zinc</keyword>
<evidence type="ECO:0000256" key="15">
    <source>
        <dbReference type="ARBA" id="ARBA00023136"/>
    </source>
</evidence>
<dbReference type="GO" id="GO:0015297">
    <property type="term" value="F:antiporter activity"/>
    <property type="evidence" value="ECO:0007669"/>
    <property type="project" value="UniProtKB-KW"/>
</dbReference>
<evidence type="ECO:0000256" key="5">
    <source>
        <dbReference type="ARBA" id="ARBA00022448"/>
    </source>
</evidence>
<evidence type="ECO:0000313" key="26">
    <source>
        <dbReference type="Proteomes" id="UP001519460"/>
    </source>
</evidence>
<dbReference type="EMBL" id="JACVVK020000171">
    <property type="protein sequence ID" value="KAK7486958.1"/>
    <property type="molecule type" value="Genomic_DNA"/>
</dbReference>
<dbReference type="InterPro" id="IPR027469">
    <property type="entry name" value="Cation_efflux_TMD_sf"/>
</dbReference>
<dbReference type="Gene3D" id="3.90.530.10">
    <property type="entry name" value="XPA C-terminal domain"/>
    <property type="match status" value="1"/>
</dbReference>
<feature type="transmembrane region" description="Helical" evidence="23">
    <location>
        <begin position="440"/>
        <end position="460"/>
    </location>
</feature>
<comment type="similarity">
    <text evidence="4">Belongs to the cation diffusion facilitator (CDF) transporter (TC 2.A.4) family. SLC30A subfamily.</text>
</comment>
<feature type="transmembrane region" description="Helical" evidence="23">
    <location>
        <begin position="384"/>
        <end position="406"/>
    </location>
</feature>
<keyword evidence="13" id="KW-0406">Ion transport</keyword>
<keyword evidence="6" id="KW-0050">Antiport</keyword>
<evidence type="ECO:0000256" key="7">
    <source>
        <dbReference type="ARBA" id="ARBA00022692"/>
    </source>
</evidence>
<evidence type="ECO:0000256" key="8">
    <source>
        <dbReference type="ARBA" id="ARBA00022824"/>
    </source>
</evidence>
<dbReference type="InterPro" id="IPR009061">
    <property type="entry name" value="DNA-bd_dom_put_sf"/>
</dbReference>
<evidence type="ECO:0000256" key="11">
    <source>
        <dbReference type="ARBA" id="ARBA00022989"/>
    </source>
</evidence>
<evidence type="ECO:0000256" key="22">
    <source>
        <dbReference type="SAM" id="MobiDB-lite"/>
    </source>
</evidence>
<dbReference type="PANTHER" id="PTHR13414:SF9">
    <property type="entry name" value="PROTON-COUPLED ZINC ANTIPORTER SLC30A9, MITOCHONDRIAL"/>
    <property type="match status" value="1"/>
</dbReference>
<dbReference type="GO" id="GO:0005783">
    <property type="term" value="C:endoplasmic reticulum"/>
    <property type="evidence" value="ECO:0007669"/>
    <property type="project" value="UniProtKB-SubCell"/>
</dbReference>
<evidence type="ECO:0000259" key="24">
    <source>
        <dbReference type="Pfam" id="PF01545"/>
    </source>
</evidence>
<dbReference type="AlphaFoldDB" id="A0ABD0KIN7"/>
<comment type="caution">
    <text evidence="25">The sequence shown here is derived from an EMBL/GenBank/DDBJ whole genome shotgun (WGS) entry which is preliminary data.</text>
</comment>
<keyword evidence="14" id="KW-0496">Mitochondrion</keyword>
<gene>
    <name evidence="25" type="ORF">BaRGS_00021774</name>
</gene>
<feature type="compositionally biased region" description="Polar residues" evidence="22">
    <location>
        <begin position="97"/>
        <end position="110"/>
    </location>
</feature>
<comment type="subcellular location">
    <subcellularLocation>
        <location evidence="3">Endoplasmic reticulum</location>
    </subcellularLocation>
    <subcellularLocation>
        <location evidence="2">Mitochondrion membrane</location>
        <topology evidence="2">Multi-pass membrane protein</topology>
    </subcellularLocation>
    <subcellularLocation>
        <location evidence="1">Nucleus</location>
    </subcellularLocation>
</comment>
<dbReference type="InterPro" id="IPR040177">
    <property type="entry name" value="SLC30A9"/>
</dbReference>
<evidence type="ECO:0000256" key="14">
    <source>
        <dbReference type="ARBA" id="ARBA00023128"/>
    </source>
</evidence>
<keyword evidence="16" id="KW-0804">Transcription</keyword>
<feature type="region of interest" description="Disordered" evidence="22">
    <location>
        <begin position="84"/>
        <end position="143"/>
    </location>
</feature>
<feature type="transmembrane region" description="Helical" evidence="23">
    <location>
        <begin position="350"/>
        <end position="372"/>
    </location>
</feature>
<dbReference type="InterPro" id="IPR002524">
    <property type="entry name" value="Cation_efflux"/>
</dbReference>
<protein>
    <recommendedName>
        <fullName evidence="19">Proton-coupled zinc antiporter SLC30A9, mitochondrial</fullName>
    </recommendedName>
    <alternativeName>
        <fullName evidence="18">Solute carrier family 30 member 9</fullName>
    </alternativeName>
    <alternativeName>
        <fullName evidence="20">Zinc transporter 9</fullName>
    </alternativeName>
</protein>
<dbReference type="Proteomes" id="UP001519460">
    <property type="component" value="Unassembled WGS sequence"/>
</dbReference>
<dbReference type="SUPFAM" id="SSF161111">
    <property type="entry name" value="Cation efflux protein transmembrane domain-like"/>
    <property type="match status" value="1"/>
</dbReference>
<dbReference type="Pfam" id="PF01545">
    <property type="entry name" value="Cation_efflux"/>
    <property type="match status" value="1"/>
</dbReference>
<keyword evidence="15 23" id="KW-0472">Membrane</keyword>
<evidence type="ECO:0000256" key="10">
    <source>
        <dbReference type="ARBA" id="ARBA00022906"/>
    </source>
</evidence>
<keyword evidence="26" id="KW-1185">Reference proteome</keyword>
<dbReference type="SUPFAM" id="SSF46955">
    <property type="entry name" value="Putative DNA-binding domain"/>
    <property type="match status" value="1"/>
</dbReference>
<organism evidence="25 26">
    <name type="scientific">Batillaria attramentaria</name>
    <dbReference type="NCBI Taxonomy" id="370345"/>
    <lineage>
        <taxon>Eukaryota</taxon>
        <taxon>Metazoa</taxon>
        <taxon>Spiralia</taxon>
        <taxon>Lophotrochozoa</taxon>
        <taxon>Mollusca</taxon>
        <taxon>Gastropoda</taxon>
        <taxon>Caenogastropoda</taxon>
        <taxon>Sorbeoconcha</taxon>
        <taxon>Cerithioidea</taxon>
        <taxon>Batillariidae</taxon>
        <taxon>Batillaria</taxon>
    </lineage>
</organism>
<dbReference type="InterPro" id="IPR037129">
    <property type="entry name" value="XPA_sf"/>
</dbReference>
<dbReference type="NCBIfam" id="TIGR01297">
    <property type="entry name" value="CDF"/>
    <property type="match status" value="1"/>
</dbReference>
<dbReference type="Gene3D" id="1.20.1510.10">
    <property type="entry name" value="Cation efflux protein transmembrane domain"/>
    <property type="match status" value="1"/>
</dbReference>
<feature type="transmembrane region" description="Helical" evidence="23">
    <location>
        <begin position="281"/>
        <end position="300"/>
    </location>
</feature>
<name>A0ABD0KIN7_9CAEN</name>
<dbReference type="PANTHER" id="PTHR13414">
    <property type="entry name" value="HUEL-CATION TRANSPORTER"/>
    <property type="match status" value="1"/>
</dbReference>
<comment type="catalytic activity">
    <reaction evidence="21">
        <text>Zn(2+)(in) + 2 H(+)(out) = Zn(2+)(out) + 2 H(+)(in)</text>
        <dbReference type="Rhea" id="RHEA:72627"/>
        <dbReference type="ChEBI" id="CHEBI:15378"/>
        <dbReference type="ChEBI" id="CHEBI:29105"/>
    </reaction>
</comment>
<dbReference type="CDD" id="cd21078">
    <property type="entry name" value="NTD_ZNT9"/>
    <property type="match status" value="1"/>
</dbReference>
<keyword evidence="11 23" id="KW-1133">Transmembrane helix</keyword>
<evidence type="ECO:0000256" key="12">
    <source>
        <dbReference type="ARBA" id="ARBA00023015"/>
    </source>
</evidence>
<evidence type="ECO:0000256" key="18">
    <source>
        <dbReference type="ARBA" id="ARBA00033405"/>
    </source>
</evidence>
<keyword evidence="12" id="KW-0805">Transcription regulation</keyword>
<feature type="compositionally biased region" description="Gly residues" evidence="22">
    <location>
        <begin position="115"/>
        <end position="125"/>
    </location>
</feature>
<dbReference type="GO" id="GO:0005634">
    <property type="term" value="C:nucleus"/>
    <property type="evidence" value="ECO:0007669"/>
    <property type="project" value="UniProtKB-SubCell"/>
</dbReference>
<keyword evidence="5" id="KW-0813">Transport</keyword>
<evidence type="ECO:0000256" key="16">
    <source>
        <dbReference type="ARBA" id="ARBA00023163"/>
    </source>
</evidence>
<keyword evidence="10" id="KW-0864">Zinc transport</keyword>
<evidence type="ECO:0000256" key="4">
    <source>
        <dbReference type="ARBA" id="ARBA00008873"/>
    </source>
</evidence>
<feature type="transmembrane region" description="Helical" evidence="23">
    <location>
        <begin position="466"/>
        <end position="485"/>
    </location>
</feature>
<dbReference type="GO" id="GO:0006829">
    <property type="term" value="P:zinc ion transport"/>
    <property type="evidence" value="ECO:0007669"/>
    <property type="project" value="UniProtKB-KW"/>
</dbReference>
<evidence type="ECO:0000256" key="17">
    <source>
        <dbReference type="ARBA" id="ARBA00023242"/>
    </source>
</evidence>
<evidence type="ECO:0000256" key="9">
    <source>
        <dbReference type="ARBA" id="ARBA00022833"/>
    </source>
</evidence>
<evidence type="ECO:0000256" key="6">
    <source>
        <dbReference type="ARBA" id="ARBA00022449"/>
    </source>
</evidence>
<evidence type="ECO:0000256" key="23">
    <source>
        <dbReference type="SAM" id="Phobius"/>
    </source>
</evidence>
<evidence type="ECO:0000256" key="19">
    <source>
        <dbReference type="ARBA" id="ARBA00034845"/>
    </source>
</evidence>
<reference evidence="25 26" key="1">
    <citation type="journal article" date="2023" name="Sci. Data">
        <title>Genome assembly of the Korean intertidal mud-creeper Batillaria attramentaria.</title>
        <authorList>
            <person name="Patra A.K."/>
            <person name="Ho P.T."/>
            <person name="Jun S."/>
            <person name="Lee S.J."/>
            <person name="Kim Y."/>
            <person name="Won Y.J."/>
        </authorList>
    </citation>
    <scope>NUCLEOTIDE SEQUENCE [LARGE SCALE GENOMIC DNA]</scope>
    <source>
        <strain evidence="25">Wonlab-2016</strain>
    </source>
</reference>
<sequence length="609" mass="67244">MLQPACSDLSHILRSVLRARHLLFQGKIPVCAGCRRQMSTFRFPGLSQKKVFLALLAVPSQTCTFTTSAHSQIWRSRLLALSTHPTSSKPAGPKADSGTSDAASEVTSSDLQREGQGGASSGGDGAGKDEDSSKTMKVLTVTPRPRKTKSLEYTYTGNIYILPVRAMNEYLLKPSDLEGLPKYTRRSPYAGGPKITVYLRSDVEAIAKSVWGSLENMAKEKQRILNLDQTRQKKYDVFQIRAMLEEHKKESGVGDERAYMFEEEPKKQEQMAFWKSGSARVVMSAILVNGLNSIMKFIAWLYTGSHSMFSEFIHSVADTMNQVILGVGLYHSIKKPDPDHPYGYSNLRNISSLISGVGIFFLGTGLSLYHGVQGFLHPEPLTSLTWGIVTLVGAFLSEGATLLIAINQVRKGSKAMGITFTEFVRQGVDPNVSVVMLEDMAAVVGVVVAGTCMALSQYMGSTIPDSLGSFIIGGILGTVASFIIITNTDALVGKSIPVNVQRGISIELERDRMIRSLHDVKATHMGGEIRFKAEVDFDGREITRAYLYKQDLDLLLEEMKELQTVDDVEMFMLKHGERIIDSLGEEVDRIEKVLKKKYPDLRHVDLEAL</sequence>
<evidence type="ECO:0000256" key="20">
    <source>
        <dbReference type="ARBA" id="ARBA00034922"/>
    </source>
</evidence>
<evidence type="ECO:0000256" key="1">
    <source>
        <dbReference type="ARBA" id="ARBA00004123"/>
    </source>
</evidence>
<keyword evidence="8" id="KW-0256">Endoplasmic reticulum</keyword>
<keyword evidence="7 23" id="KW-0812">Transmembrane</keyword>
<feature type="domain" description="Cation efflux protein transmembrane" evidence="24">
    <location>
        <begin position="283"/>
        <end position="492"/>
    </location>
</feature>
<evidence type="ECO:0000313" key="25">
    <source>
        <dbReference type="EMBL" id="KAK7486958.1"/>
    </source>
</evidence>
<keyword evidence="17" id="KW-0539">Nucleus</keyword>
<evidence type="ECO:0000256" key="13">
    <source>
        <dbReference type="ARBA" id="ARBA00023065"/>
    </source>
</evidence>
<proteinExistence type="inferred from homology"/>
<accession>A0ABD0KIN7</accession>
<evidence type="ECO:0000256" key="21">
    <source>
        <dbReference type="ARBA" id="ARBA00048349"/>
    </source>
</evidence>
<dbReference type="InterPro" id="IPR058533">
    <property type="entry name" value="Cation_efflux_TM"/>
</dbReference>
<evidence type="ECO:0000256" key="2">
    <source>
        <dbReference type="ARBA" id="ARBA00004225"/>
    </source>
</evidence>
<dbReference type="GO" id="GO:0031966">
    <property type="term" value="C:mitochondrial membrane"/>
    <property type="evidence" value="ECO:0007669"/>
    <property type="project" value="UniProtKB-SubCell"/>
</dbReference>
<evidence type="ECO:0000256" key="3">
    <source>
        <dbReference type="ARBA" id="ARBA00004240"/>
    </source>
</evidence>